<dbReference type="EMBL" id="JARRAF010000012">
    <property type="protein sequence ID" value="MDK2124773.1"/>
    <property type="molecule type" value="Genomic_DNA"/>
</dbReference>
<dbReference type="InterPro" id="IPR029062">
    <property type="entry name" value="Class_I_gatase-like"/>
</dbReference>
<evidence type="ECO:0000256" key="2">
    <source>
        <dbReference type="ARBA" id="ARBA00022670"/>
    </source>
</evidence>
<protein>
    <submittedName>
        <fullName evidence="5">Peptidase E</fullName>
        <ecNumber evidence="5">3.4.13.21</ecNumber>
    </submittedName>
</protein>
<accession>A0ABT7DXI3</accession>
<dbReference type="Pfam" id="PF03575">
    <property type="entry name" value="Peptidase_S51"/>
    <property type="match status" value="1"/>
</dbReference>
<dbReference type="PANTHER" id="PTHR20842">
    <property type="entry name" value="PROTEASE S51 ALPHA-ASPARTYL DIPEPTIDASE"/>
    <property type="match status" value="1"/>
</dbReference>
<evidence type="ECO:0000256" key="1">
    <source>
        <dbReference type="ARBA" id="ARBA00006534"/>
    </source>
</evidence>
<evidence type="ECO:0000313" key="5">
    <source>
        <dbReference type="EMBL" id="MDK2124773.1"/>
    </source>
</evidence>
<dbReference type="InterPro" id="IPR005320">
    <property type="entry name" value="Peptidase_S51"/>
</dbReference>
<keyword evidence="2" id="KW-0645">Protease</keyword>
<keyword evidence="4" id="KW-0720">Serine protease</keyword>
<organism evidence="5 6">
    <name type="scientific">Parachitinimonas caeni</name>
    <dbReference type="NCBI Taxonomy" id="3031301"/>
    <lineage>
        <taxon>Bacteria</taxon>
        <taxon>Pseudomonadati</taxon>
        <taxon>Pseudomonadota</taxon>
        <taxon>Betaproteobacteria</taxon>
        <taxon>Neisseriales</taxon>
        <taxon>Chitinibacteraceae</taxon>
        <taxon>Parachitinimonas</taxon>
    </lineage>
</organism>
<dbReference type="Proteomes" id="UP001172778">
    <property type="component" value="Unassembled WGS sequence"/>
</dbReference>
<keyword evidence="3 5" id="KW-0378">Hydrolase</keyword>
<proteinExistence type="inferred from homology"/>
<reference evidence="5" key="1">
    <citation type="submission" date="2023-03" db="EMBL/GenBank/DDBJ databases">
        <title>Chitinimonas shenzhenensis gen. nov., sp. nov., a novel member of family Burkholderiaceae isolated from activated sludge collected in Shen Zhen, China.</title>
        <authorList>
            <person name="Wang X."/>
        </authorList>
    </citation>
    <scope>NUCLEOTIDE SEQUENCE</scope>
    <source>
        <strain evidence="5">DQS-5</strain>
    </source>
</reference>
<evidence type="ECO:0000256" key="4">
    <source>
        <dbReference type="ARBA" id="ARBA00022825"/>
    </source>
</evidence>
<dbReference type="Gene3D" id="3.40.50.880">
    <property type="match status" value="1"/>
</dbReference>
<dbReference type="SUPFAM" id="SSF52317">
    <property type="entry name" value="Class I glutamine amidotransferase-like"/>
    <property type="match status" value="1"/>
</dbReference>
<sequence>MSKPKQIVALGGGGFSMESSLLLDHYLLAATGQPRPQIAFIPTASGDSEYYLSRFYDTFSRLDCRPSHLSMFKPHTADFDEYLQHQHLIFVGGGNTRSMLALWREWGLDKALRRAYEAGVVLSGISAGMICWFEWGLTDSNPGQLVPLNCLGLLPGGACPHYDGESKRQPALQLAVAHGSSAAYAADDGAALHFVEGTLHQVVSSRPSAKAYLVEKASNGGSQTTALETQFLGV</sequence>
<evidence type="ECO:0000256" key="3">
    <source>
        <dbReference type="ARBA" id="ARBA00022801"/>
    </source>
</evidence>
<evidence type="ECO:0000313" key="6">
    <source>
        <dbReference type="Proteomes" id="UP001172778"/>
    </source>
</evidence>
<dbReference type="GO" id="GO:0016805">
    <property type="term" value="F:dipeptidase activity"/>
    <property type="evidence" value="ECO:0007669"/>
    <property type="project" value="UniProtKB-KW"/>
</dbReference>
<dbReference type="RefSeq" id="WP_284101087.1">
    <property type="nucleotide sequence ID" value="NZ_JARRAF010000012.1"/>
</dbReference>
<gene>
    <name evidence="5" type="ORF">PZA18_12015</name>
</gene>
<dbReference type="CDD" id="cd03146">
    <property type="entry name" value="GAT1_Peptidase_E"/>
    <property type="match status" value="1"/>
</dbReference>
<keyword evidence="5" id="KW-0224">Dipeptidase</keyword>
<name>A0ABT7DXI3_9NEIS</name>
<dbReference type="EC" id="3.4.13.21" evidence="5"/>
<comment type="similarity">
    <text evidence="1">Belongs to the peptidase S51 family.</text>
</comment>
<comment type="caution">
    <text evidence="5">The sequence shown here is derived from an EMBL/GenBank/DDBJ whole genome shotgun (WGS) entry which is preliminary data.</text>
</comment>
<dbReference type="PANTHER" id="PTHR20842:SF0">
    <property type="entry name" value="ALPHA-ASPARTYL DIPEPTIDASE"/>
    <property type="match status" value="1"/>
</dbReference>
<keyword evidence="6" id="KW-1185">Reference proteome</keyword>